<comment type="caution">
    <text evidence="2">The sequence shown here is derived from an EMBL/GenBank/DDBJ whole genome shotgun (WGS) entry which is preliminary data.</text>
</comment>
<keyword evidence="3" id="KW-1185">Reference proteome</keyword>
<reference evidence="2" key="1">
    <citation type="journal article" date="2014" name="Int. J. Syst. Evol. Microbiol.">
        <title>Complete genome of a new Firmicutes species belonging to the dominant human colonic microbiota ('Ruminococcus bicirculans') reveals two chromosomes and a selective capacity to utilize plant glucans.</title>
        <authorList>
            <consortium name="NISC Comparative Sequencing Program"/>
            <person name="Wegmann U."/>
            <person name="Louis P."/>
            <person name="Goesmann A."/>
            <person name="Henrissat B."/>
            <person name="Duncan S.H."/>
            <person name="Flint H.J."/>
        </authorList>
    </citation>
    <scope>NUCLEOTIDE SEQUENCE</scope>
    <source>
        <strain evidence="2">NBRC 108216</strain>
    </source>
</reference>
<gene>
    <name evidence="2" type="ORF">GCM10007854_00050</name>
</gene>
<organism evidence="2 3">
    <name type="scientific">Algimonas porphyrae</name>
    <dbReference type="NCBI Taxonomy" id="1128113"/>
    <lineage>
        <taxon>Bacteria</taxon>
        <taxon>Pseudomonadati</taxon>
        <taxon>Pseudomonadota</taxon>
        <taxon>Alphaproteobacteria</taxon>
        <taxon>Maricaulales</taxon>
        <taxon>Robiginitomaculaceae</taxon>
        <taxon>Algimonas</taxon>
    </lineage>
</organism>
<sequence>MPASMTPTPSRAEACRCDGDGYRYEGLYQLDADCPVHPNHQCPISSTKRGRMMDKRMLTLAAMFVAACGTQQQQLHSDQPIAAEPVTQSRFVHILQHDDDGTLLPYSASYDEVEADLRARTTEFLARCPNHQCPINPDPRPDGGRTDQNGE</sequence>
<evidence type="ECO:0000256" key="1">
    <source>
        <dbReference type="SAM" id="MobiDB-lite"/>
    </source>
</evidence>
<accession>A0ABQ5UUU4</accession>
<proteinExistence type="predicted"/>
<evidence type="ECO:0008006" key="4">
    <source>
        <dbReference type="Google" id="ProtNLM"/>
    </source>
</evidence>
<evidence type="ECO:0000313" key="2">
    <source>
        <dbReference type="EMBL" id="GLQ19050.1"/>
    </source>
</evidence>
<name>A0ABQ5UUU4_9PROT</name>
<evidence type="ECO:0000313" key="3">
    <source>
        <dbReference type="Proteomes" id="UP001161390"/>
    </source>
</evidence>
<dbReference type="Proteomes" id="UP001161390">
    <property type="component" value="Unassembled WGS sequence"/>
</dbReference>
<dbReference type="EMBL" id="BSNJ01000001">
    <property type="protein sequence ID" value="GLQ19050.1"/>
    <property type="molecule type" value="Genomic_DNA"/>
</dbReference>
<dbReference type="RefSeq" id="WP_284368810.1">
    <property type="nucleotide sequence ID" value="NZ_BSNJ01000001.1"/>
</dbReference>
<reference evidence="2" key="2">
    <citation type="submission" date="2023-01" db="EMBL/GenBank/DDBJ databases">
        <title>Draft genome sequence of Algimonas porphyrae strain NBRC 108216.</title>
        <authorList>
            <person name="Sun Q."/>
            <person name="Mori K."/>
        </authorList>
    </citation>
    <scope>NUCLEOTIDE SEQUENCE</scope>
    <source>
        <strain evidence="2">NBRC 108216</strain>
    </source>
</reference>
<feature type="region of interest" description="Disordered" evidence="1">
    <location>
        <begin position="130"/>
        <end position="151"/>
    </location>
</feature>
<protein>
    <recommendedName>
        <fullName evidence="4">Lipoprotein</fullName>
    </recommendedName>
</protein>